<gene>
    <name evidence="1" type="primary">bshB1</name>
    <name evidence="1" type="ORF">QNI16_29055</name>
</gene>
<dbReference type="SUPFAM" id="SSF102588">
    <property type="entry name" value="LmbE-like"/>
    <property type="match status" value="1"/>
</dbReference>
<dbReference type="InterPro" id="IPR023842">
    <property type="entry name" value="Bacillithiol_biosynth_BshB1"/>
</dbReference>
<dbReference type="NCBIfam" id="TIGR04001">
    <property type="entry name" value="thiol_BshB1"/>
    <property type="match status" value="1"/>
</dbReference>
<dbReference type="Gene3D" id="3.40.50.10320">
    <property type="entry name" value="LmbE-like"/>
    <property type="match status" value="1"/>
</dbReference>
<dbReference type="Pfam" id="PF02585">
    <property type="entry name" value="PIG-L"/>
    <property type="match status" value="1"/>
</dbReference>
<dbReference type="PANTHER" id="PTHR12993">
    <property type="entry name" value="N-ACETYLGLUCOSAMINYL-PHOSPHATIDYLINOSITOL DE-N-ACETYLASE-RELATED"/>
    <property type="match status" value="1"/>
</dbReference>
<dbReference type="InterPro" id="IPR003737">
    <property type="entry name" value="GlcNAc_PI_deacetylase-related"/>
</dbReference>
<dbReference type="PANTHER" id="PTHR12993:SF30">
    <property type="entry name" value="N-ACETYL-ALPHA-D-GLUCOSAMINYL L-MALATE DEACETYLASE 1"/>
    <property type="match status" value="1"/>
</dbReference>
<sequence>MKIDILAIVAHPDDAELACSGTLLAHAALGKKIGIVDLTRGELGTRGTPEIRKQEAAASAAILQLDVRENLGLPDGFFENTKEYQLEVIRAIRKYQPEIVLTNAITDRHCDHGRAAQLVRDSCFLSGLAKVETVDNGISQSAWRPKVVYHVIQDTYIEPDIIVDITLYWDKKEASIKAFGTQFFNPSSSEPITHISKPEFLDFQKARAIEFGHRIGVLYGEGFTTHRTPGVANLFDLK</sequence>
<dbReference type="GO" id="GO:0071793">
    <property type="term" value="P:bacillithiol biosynthetic process"/>
    <property type="evidence" value="ECO:0007669"/>
    <property type="project" value="InterPro"/>
</dbReference>
<dbReference type="RefSeq" id="WP_313986097.1">
    <property type="nucleotide sequence ID" value="NZ_JASJOS010000015.1"/>
</dbReference>
<proteinExistence type="predicted"/>
<dbReference type="GO" id="GO:0016811">
    <property type="term" value="F:hydrolase activity, acting on carbon-nitrogen (but not peptide) bonds, in linear amides"/>
    <property type="evidence" value="ECO:0007669"/>
    <property type="project" value="TreeGrafter"/>
</dbReference>
<accession>A0AAE3QY30</accession>
<organism evidence="1 2">
    <name type="scientific">Xanthocytophaga flava</name>
    <dbReference type="NCBI Taxonomy" id="3048013"/>
    <lineage>
        <taxon>Bacteria</taxon>
        <taxon>Pseudomonadati</taxon>
        <taxon>Bacteroidota</taxon>
        <taxon>Cytophagia</taxon>
        <taxon>Cytophagales</taxon>
        <taxon>Rhodocytophagaceae</taxon>
        <taxon>Xanthocytophaga</taxon>
    </lineage>
</organism>
<name>A0AAE3QY30_9BACT</name>
<dbReference type="Proteomes" id="UP001241110">
    <property type="component" value="Unassembled WGS sequence"/>
</dbReference>
<dbReference type="AlphaFoldDB" id="A0AAE3QY30"/>
<protein>
    <submittedName>
        <fullName evidence="1">Bacillithiol biosynthesis deacetylase BshB1</fullName>
    </submittedName>
</protein>
<dbReference type="GO" id="GO:0019213">
    <property type="term" value="F:deacetylase activity"/>
    <property type="evidence" value="ECO:0007669"/>
    <property type="project" value="InterPro"/>
</dbReference>
<evidence type="ECO:0000313" key="2">
    <source>
        <dbReference type="Proteomes" id="UP001241110"/>
    </source>
</evidence>
<evidence type="ECO:0000313" key="1">
    <source>
        <dbReference type="EMBL" id="MDJ1484583.1"/>
    </source>
</evidence>
<dbReference type="InterPro" id="IPR024078">
    <property type="entry name" value="LmbE-like_dom_sf"/>
</dbReference>
<dbReference type="EMBL" id="JASJOS010000015">
    <property type="protein sequence ID" value="MDJ1484583.1"/>
    <property type="molecule type" value="Genomic_DNA"/>
</dbReference>
<comment type="caution">
    <text evidence="1">The sequence shown here is derived from an EMBL/GenBank/DDBJ whole genome shotgun (WGS) entry which is preliminary data.</text>
</comment>
<reference evidence="1" key="1">
    <citation type="submission" date="2023-05" db="EMBL/GenBank/DDBJ databases">
        <authorList>
            <person name="Zhang X."/>
        </authorList>
    </citation>
    <scope>NUCLEOTIDE SEQUENCE</scope>
    <source>
        <strain evidence="1">YF14B1</strain>
    </source>
</reference>